<keyword evidence="3 7" id="KW-0812">Transmembrane</keyword>
<evidence type="ECO:0000313" key="8">
    <source>
        <dbReference type="EMBL" id="PNS14281.1"/>
    </source>
</evidence>
<dbReference type="InterPro" id="IPR045863">
    <property type="entry name" value="CorA_TM1_TM2"/>
</dbReference>
<evidence type="ECO:0008006" key="10">
    <source>
        <dbReference type="Google" id="ProtNLM"/>
    </source>
</evidence>
<evidence type="ECO:0000256" key="6">
    <source>
        <dbReference type="SAM" id="MobiDB-lite"/>
    </source>
</evidence>
<dbReference type="SUPFAM" id="SSF143865">
    <property type="entry name" value="CorA soluble domain-like"/>
    <property type="match status" value="1"/>
</dbReference>
<organism evidence="8 9">
    <name type="scientific">Sphaceloma murrayae</name>
    <dbReference type="NCBI Taxonomy" id="2082308"/>
    <lineage>
        <taxon>Eukaryota</taxon>
        <taxon>Fungi</taxon>
        <taxon>Dikarya</taxon>
        <taxon>Ascomycota</taxon>
        <taxon>Pezizomycotina</taxon>
        <taxon>Dothideomycetes</taxon>
        <taxon>Dothideomycetidae</taxon>
        <taxon>Myriangiales</taxon>
        <taxon>Elsinoaceae</taxon>
        <taxon>Sphaceloma</taxon>
    </lineage>
</organism>
<dbReference type="InterPro" id="IPR002523">
    <property type="entry name" value="MgTranspt_CorA/ZnTranspt_ZntB"/>
</dbReference>
<evidence type="ECO:0000256" key="1">
    <source>
        <dbReference type="ARBA" id="ARBA00004141"/>
    </source>
</evidence>
<dbReference type="Pfam" id="PF01544">
    <property type="entry name" value="CorA"/>
    <property type="match status" value="2"/>
</dbReference>
<gene>
    <name evidence="8" type="ORF">CAC42_6794</name>
</gene>
<dbReference type="GO" id="GO:0015095">
    <property type="term" value="F:magnesium ion transmembrane transporter activity"/>
    <property type="evidence" value="ECO:0007669"/>
    <property type="project" value="InterPro"/>
</dbReference>
<keyword evidence="9" id="KW-1185">Reference proteome</keyword>
<evidence type="ECO:0000256" key="5">
    <source>
        <dbReference type="ARBA" id="ARBA00023136"/>
    </source>
</evidence>
<dbReference type="FunFam" id="1.20.58.340:FF:000014">
    <property type="entry name" value="CorA family metal ion transporter"/>
    <property type="match status" value="1"/>
</dbReference>
<feature type="compositionally biased region" description="Polar residues" evidence="6">
    <location>
        <begin position="499"/>
        <end position="519"/>
    </location>
</feature>
<name>A0A2K1QH76_9PEZI</name>
<proteinExistence type="inferred from homology"/>
<evidence type="ECO:0000256" key="3">
    <source>
        <dbReference type="ARBA" id="ARBA00022692"/>
    </source>
</evidence>
<feature type="region of interest" description="Disordered" evidence="6">
    <location>
        <begin position="332"/>
        <end position="361"/>
    </location>
</feature>
<feature type="compositionally biased region" description="Low complexity" evidence="6">
    <location>
        <begin position="142"/>
        <end position="153"/>
    </location>
</feature>
<keyword evidence="5 7" id="KW-0472">Membrane</keyword>
<evidence type="ECO:0000256" key="4">
    <source>
        <dbReference type="ARBA" id="ARBA00022989"/>
    </source>
</evidence>
<feature type="compositionally biased region" description="Polar residues" evidence="6">
    <location>
        <begin position="15"/>
        <end position="31"/>
    </location>
</feature>
<dbReference type="GO" id="GO:0000329">
    <property type="term" value="C:fungal-type vacuole membrane"/>
    <property type="evidence" value="ECO:0007669"/>
    <property type="project" value="TreeGrafter"/>
</dbReference>
<dbReference type="FunCoup" id="A0A2K1QH76">
    <property type="interactions" value="75"/>
</dbReference>
<dbReference type="STRING" id="2082308.A0A2K1QH76"/>
<dbReference type="PANTHER" id="PTHR21535:SF51">
    <property type="entry name" value="MANGANESE RESISTANCE PROTEIN MNR2"/>
    <property type="match status" value="1"/>
</dbReference>
<evidence type="ECO:0000313" key="9">
    <source>
        <dbReference type="Proteomes" id="UP000243797"/>
    </source>
</evidence>
<dbReference type="CDD" id="cd12829">
    <property type="entry name" value="Alr1p-like"/>
    <property type="match status" value="1"/>
</dbReference>
<dbReference type="FunFam" id="1.20.58.340:FF:000008">
    <property type="entry name" value="CorA family metal ion transporter"/>
    <property type="match status" value="1"/>
</dbReference>
<sequence>MEPRTPKTAGPPVTSPQVATGQSAMAQQSSARPDGFGGHAASATGHTVAQGGVATHKKRKHRGGRKKKTRRQSFAAPSESTVNDNEELDRRPSLLDGPRPSAASAAGFYRLKNGNASNTSLESEALLDHREQMPFRSRRRSNSNSMFSASRPSISVQRAQKSRQSIPPPIGSSPTKSRLSQVHQGVPEEDSADDHNDRSPLLGSSIKNRPGTSRSGTGNAGYGTSYFNQGRRESNHSPDNRKRHTKGYADESDEDFDVNNPPSMPGSPKLGSLDDVMIAEEFSRDHSHSHESQDVVINIDEDDQRNDFRNPTSPSPKRTRATYDLAEMDVCYPGHAPMSEMGDGDEDGHQDARRSPRRRRRRHWPDLHVLDEWAHEEKEERTAEQIRAKKMTEPVMVGGRLRNTKQAWHRQEDDAPYRYTYFNENFDATIHSRTISELCQFGATFDDLFRPSPPVIDESSESEDDNEAPIPSPGKDASITAPELGRGRPSLASVKMEKTQSTQSHSGSITPNGKHQSVPATPGKGKRFGPRPTFWLDVLSPTEAEMKVLAKSFGIHQLTVEDILVQEPREKVELFQNYYFVNYRSFEQDKESIDYMEPINIYVIVYRDGVLSFHFSMTPHPANVRRRIRQLNDYMSPSADWISYAIIDDITDAYAPLVQQVEDDVDDIDDNILDLHSISVKEEDRMKKEANKAKSIFSEKSGKSDKSIEVDEGGKMLRRIGECRKKVMSLYRLLGNKADVIKGFAKRCNEQWQVAPRSEIGLYLGDIQDHIVTMTGNLSHYENLLSRAHSNYLAQINIRTSERAEQTNDVLNKLTVLGTIVLPMNIITGLWGMNCLVPGQDVEGLHWFFGITGGLFAFGIACWLIAKRLLGV</sequence>
<feature type="region of interest" description="Disordered" evidence="6">
    <location>
        <begin position="1"/>
        <end position="320"/>
    </location>
</feature>
<dbReference type="Proteomes" id="UP000243797">
    <property type="component" value="Unassembled WGS sequence"/>
</dbReference>
<feature type="transmembrane region" description="Helical" evidence="7">
    <location>
        <begin position="814"/>
        <end position="833"/>
    </location>
</feature>
<evidence type="ECO:0000256" key="2">
    <source>
        <dbReference type="ARBA" id="ARBA00009765"/>
    </source>
</evidence>
<reference evidence="8 9" key="1">
    <citation type="submission" date="2017-06" db="EMBL/GenBank/DDBJ databases">
        <title>Draft genome sequence of a variant of Elsinoe murrayae.</title>
        <authorList>
            <person name="Cheng Q."/>
        </authorList>
    </citation>
    <scope>NUCLEOTIDE SEQUENCE [LARGE SCALE GENOMIC DNA]</scope>
    <source>
        <strain evidence="8 9">CQ-2017a</strain>
    </source>
</reference>
<feature type="region of interest" description="Disordered" evidence="6">
    <location>
        <begin position="450"/>
        <end position="529"/>
    </location>
</feature>
<dbReference type="EMBL" id="NKHZ01000088">
    <property type="protein sequence ID" value="PNS14281.1"/>
    <property type="molecule type" value="Genomic_DNA"/>
</dbReference>
<comment type="subcellular location">
    <subcellularLocation>
        <location evidence="1">Membrane</location>
        <topology evidence="1">Multi-pass membrane protein</topology>
    </subcellularLocation>
</comment>
<dbReference type="PANTHER" id="PTHR21535">
    <property type="entry name" value="MAGNESIUM AND COBALT TRANSPORT PROTEIN/MITOCHONDRIAL IMPORT INNER MEMBRANE TRANSLOCASE SUBUNIT TIM8"/>
    <property type="match status" value="1"/>
</dbReference>
<feature type="compositionally biased region" description="Polar residues" evidence="6">
    <location>
        <begin position="172"/>
        <end position="183"/>
    </location>
</feature>
<dbReference type="InterPro" id="IPR045861">
    <property type="entry name" value="CorA_cytoplasmic_dom"/>
</dbReference>
<dbReference type="Gene3D" id="3.30.460.20">
    <property type="entry name" value="CorA soluble domain-like"/>
    <property type="match status" value="1"/>
</dbReference>
<feature type="compositionally biased region" description="Basic and acidic residues" evidence="6">
    <location>
        <begin position="281"/>
        <end position="293"/>
    </location>
</feature>
<evidence type="ECO:0000256" key="7">
    <source>
        <dbReference type="SAM" id="Phobius"/>
    </source>
</evidence>
<dbReference type="AlphaFoldDB" id="A0A2K1QH76"/>
<dbReference type="Gene3D" id="1.20.58.340">
    <property type="entry name" value="Magnesium transport protein CorA, transmembrane region"/>
    <property type="match status" value="2"/>
</dbReference>
<dbReference type="GO" id="GO:0010961">
    <property type="term" value="P:intracellular magnesium ion homeostasis"/>
    <property type="evidence" value="ECO:0007669"/>
    <property type="project" value="TreeGrafter"/>
</dbReference>
<feature type="compositionally biased region" description="Basic and acidic residues" evidence="6">
    <location>
        <begin position="230"/>
        <end position="240"/>
    </location>
</feature>
<feature type="compositionally biased region" description="Polar residues" evidence="6">
    <location>
        <begin position="205"/>
        <end position="217"/>
    </location>
</feature>
<dbReference type="OrthoDB" id="29879at2759"/>
<feature type="compositionally biased region" description="Basic residues" evidence="6">
    <location>
        <begin position="55"/>
        <end position="71"/>
    </location>
</feature>
<accession>A0A2K1QH76</accession>
<dbReference type="SUPFAM" id="SSF144083">
    <property type="entry name" value="Magnesium transport protein CorA, transmembrane region"/>
    <property type="match status" value="1"/>
</dbReference>
<feature type="compositionally biased region" description="Polar residues" evidence="6">
    <location>
        <begin position="154"/>
        <end position="165"/>
    </location>
</feature>
<comment type="similarity">
    <text evidence="2">Belongs to the CorA metal ion transporter (MIT) (TC 1.A.35) family.</text>
</comment>
<feature type="transmembrane region" description="Helical" evidence="7">
    <location>
        <begin position="845"/>
        <end position="866"/>
    </location>
</feature>
<protein>
    <recommendedName>
        <fullName evidence="10">Metal ion transporter</fullName>
    </recommendedName>
</protein>
<feature type="compositionally biased region" description="Acidic residues" evidence="6">
    <location>
        <begin position="458"/>
        <end position="467"/>
    </location>
</feature>
<dbReference type="InterPro" id="IPR044089">
    <property type="entry name" value="Alr1-like"/>
</dbReference>
<dbReference type="InParanoid" id="A0A2K1QH76"/>
<comment type="caution">
    <text evidence="8">The sequence shown here is derived from an EMBL/GenBank/DDBJ whole genome shotgun (WGS) entry which is preliminary data.</text>
</comment>
<keyword evidence="4 7" id="KW-1133">Transmembrane helix</keyword>